<evidence type="ECO:0000256" key="1">
    <source>
        <dbReference type="SAM" id="SignalP"/>
    </source>
</evidence>
<keyword evidence="1" id="KW-0732">Signal</keyword>
<evidence type="ECO:0000313" key="2">
    <source>
        <dbReference type="EMBL" id="NHE55210.1"/>
    </source>
</evidence>
<dbReference type="Proteomes" id="UP000649799">
    <property type="component" value="Unassembled WGS sequence"/>
</dbReference>
<reference evidence="2 3" key="1">
    <citation type="submission" date="2020-03" db="EMBL/GenBank/DDBJ databases">
        <title>Cyclobacterium plantarum sp. nov., a marine bacterium isolated from a coastal-marine wetland.</title>
        <authorList>
            <person name="Sanchez-Porro C."/>
            <person name="Ventosa A."/>
            <person name="Amoozegar M."/>
        </authorList>
    </citation>
    <scope>NUCLEOTIDE SEQUENCE [LARGE SCALE GENOMIC DNA]</scope>
    <source>
        <strain evidence="2 3">GBPx2</strain>
    </source>
</reference>
<accession>A0ABX0H1D7</accession>
<name>A0ABX0H1D7_9BACT</name>
<sequence>MKYSAIILIMVMSSSTLLFAQKKSKEKIELQVNEAEKKVDVMVGGEHFTSYIYPDNIMKPVLWPVMSPGGNMVTRSYPLINKEGDRTDHPHHVGIWLNYGDVNGLDFWNNSEAIPAERKDGYGTIFHQSVEKAKGGNGKAVLETNSLWKGPDNTTLLEEETSFKFSATEDMRIIDRTTKLTAAVEEVDFTDNKEGMFAIRVSRELELPTDKPTELVDSHGVKTRVEKMDNTYVKGDYRSSEGIEGGDVWGTRGRWMKLSSEIKGEPVSLVIIDHPDNAGYPTYWHARDYGLFSANTLGQKALSGGENELNFSLENGETATFKYRFVVASADLSDAEINELADEYAKQ</sequence>
<keyword evidence="3" id="KW-1185">Reference proteome</keyword>
<organism evidence="2 3">
    <name type="scientific">Cyclobacterium plantarum</name>
    <dbReference type="NCBI Taxonomy" id="2716263"/>
    <lineage>
        <taxon>Bacteria</taxon>
        <taxon>Pseudomonadati</taxon>
        <taxon>Bacteroidota</taxon>
        <taxon>Cytophagia</taxon>
        <taxon>Cytophagales</taxon>
        <taxon>Cyclobacteriaceae</taxon>
        <taxon>Cyclobacterium</taxon>
    </lineage>
</organism>
<feature type="chain" id="PRO_5045421265" description="Methane oxygenase PmoA" evidence="1">
    <location>
        <begin position="21"/>
        <end position="347"/>
    </location>
</feature>
<evidence type="ECO:0000313" key="3">
    <source>
        <dbReference type="Proteomes" id="UP000649799"/>
    </source>
</evidence>
<dbReference type="EMBL" id="JAANYN010000001">
    <property type="protein sequence ID" value="NHE55210.1"/>
    <property type="molecule type" value="Genomic_DNA"/>
</dbReference>
<dbReference type="Pfam" id="PF14100">
    <property type="entry name" value="DUF6807"/>
    <property type="match status" value="1"/>
</dbReference>
<evidence type="ECO:0008006" key="4">
    <source>
        <dbReference type="Google" id="ProtNLM"/>
    </source>
</evidence>
<dbReference type="InterPro" id="IPR029475">
    <property type="entry name" value="DUF6807"/>
</dbReference>
<comment type="caution">
    <text evidence="2">The sequence shown here is derived from an EMBL/GenBank/DDBJ whole genome shotgun (WGS) entry which is preliminary data.</text>
</comment>
<gene>
    <name evidence="2" type="ORF">G9Q97_00090</name>
</gene>
<proteinExistence type="predicted"/>
<dbReference type="RefSeq" id="WP_166141940.1">
    <property type="nucleotide sequence ID" value="NZ_JAANYN010000001.1"/>
</dbReference>
<protein>
    <recommendedName>
        <fullName evidence="4">Methane oxygenase PmoA</fullName>
    </recommendedName>
</protein>
<feature type="signal peptide" evidence="1">
    <location>
        <begin position="1"/>
        <end position="20"/>
    </location>
</feature>